<feature type="active site" description="Phosphocysteine intermediate" evidence="1">
    <location>
        <position position="269"/>
    </location>
</feature>
<organism evidence="4 5">
    <name type="scientific">Clydaea vesicula</name>
    <dbReference type="NCBI Taxonomy" id="447962"/>
    <lineage>
        <taxon>Eukaryota</taxon>
        <taxon>Fungi</taxon>
        <taxon>Fungi incertae sedis</taxon>
        <taxon>Chytridiomycota</taxon>
        <taxon>Chytridiomycota incertae sedis</taxon>
        <taxon>Chytridiomycetes</taxon>
        <taxon>Lobulomycetales</taxon>
        <taxon>Lobulomycetaceae</taxon>
        <taxon>Clydaea</taxon>
    </lineage>
</organism>
<dbReference type="InterPro" id="IPR029021">
    <property type="entry name" value="Prot-tyrosine_phosphatase-like"/>
</dbReference>
<accession>A0AAD5U1N4</accession>
<dbReference type="PANTHER" id="PTHR10807:SF128">
    <property type="entry name" value="PHOSPHATIDYLINOSITOL-3,5-BISPHOSPHATE 3-PHOSPHATASE"/>
    <property type="match status" value="1"/>
</dbReference>
<dbReference type="GO" id="GO:0016020">
    <property type="term" value="C:membrane"/>
    <property type="evidence" value="ECO:0007669"/>
    <property type="project" value="TreeGrafter"/>
</dbReference>
<dbReference type="InterPro" id="IPR016130">
    <property type="entry name" value="Tyr_Pase_AS"/>
</dbReference>
<gene>
    <name evidence="4" type="ORF">HK099_003718</name>
</gene>
<dbReference type="Proteomes" id="UP001211065">
    <property type="component" value="Unassembled WGS sequence"/>
</dbReference>
<dbReference type="GO" id="GO:0005737">
    <property type="term" value="C:cytoplasm"/>
    <property type="evidence" value="ECO:0007669"/>
    <property type="project" value="TreeGrafter"/>
</dbReference>
<name>A0AAD5U1N4_9FUNG</name>
<feature type="binding site" evidence="2">
    <location>
        <begin position="269"/>
        <end position="275"/>
    </location>
    <ligand>
        <name>substrate</name>
    </ligand>
</feature>
<dbReference type="AlphaFoldDB" id="A0AAD5U1N4"/>
<dbReference type="GO" id="GO:0004438">
    <property type="term" value="F:phosphatidylinositol-3-phosphate phosphatase activity"/>
    <property type="evidence" value="ECO:0007669"/>
    <property type="project" value="TreeGrafter"/>
</dbReference>
<keyword evidence="5" id="KW-1185">Reference proteome</keyword>
<dbReference type="PROSITE" id="PS00383">
    <property type="entry name" value="TYR_PHOSPHATASE_1"/>
    <property type="match status" value="1"/>
</dbReference>
<evidence type="ECO:0000313" key="5">
    <source>
        <dbReference type="Proteomes" id="UP001211065"/>
    </source>
</evidence>
<evidence type="ECO:0000259" key="3">
    <source>
        <dbReference type="PROSITE" id="PS51339"/>
    </source>
</evidence>
<evidence type="ECO:0000256" key="2">
    <source>
        <dbReference type="PIRSR" id="PIRSR630564-2"/>
    </source>
</evidence>
<feature type="domain" description="Myotubularin phosphatase" evidence="3">
    <location>
        <begin position="54"/>
        <end position="555"/>
    </location>
</feature>
<dbReference type="SUPFAM" id="SSF52799">
    <property type="entry name" value="(Phosphotyrosine protein) phosphatases II"/>
    <property type="match status" value="1"/>
</dbReference>
<dbReference type="InterPro" id="IPR010569">
    <property type="entry name" value="Myotubularin-like_Pase_dom"/>
</dbReference>
<feature type="binding site" evidence="2">
    <location>
        <begin position="207"/>
        <end position="208"/>
    </location>
    <ligand>
        <name>substrate</name>
    </ligand>
</feature>
<dbReference type="PROSITE" id="PS51339">
    <property type="entry name" value="PPASE_MYOTUBULARIN"/>
    <property type="match status" value="1"/>
</dbReference>
<dbReference type="EMBL" id="JADGJW010000247">
    <property type="protein sequence ID" value="KAJ3221166.1"/>
    <property type="molecule type" value="Genomic_DNA"/>
</dbReference>
<dbReference type="Pfam" id="PF06602">
    <property type="entry name" value="Myotub-related"/>
    <property type="match status" value="1"/>
</dbReference>
<dbReference type="PANTHER" id="PTHR10807">
    <property type="entry name" value="MYOTUBULARIN-RELATED"/>
    <property type="match status" value="1"/>
</dbReference>
<dbReference type="GO" id="GO:0046856">
    <property type="term" value="P:phosphatidylinositol dephosphorylation"/>
    <property type="evidence" value="ECO:0007669"/>
    <property type="project" value="TreeGrafter"/>
</dbReference>
<evidence type="ECO:0000256" key="1">
    <source>
        <dbReference type="PIRSR" id="PIRSR630564-1"/>
    </source>
</evidence>
<evidence type="ECO:0000313" key="4">
    <source>
        <dbReference type="EMBL" id="KAJ3221166.1"/>
    </source>
</evidence>
<sequence length="1249" mass="143409">MFYNENEQIELHQRLQNLINIESVQQLYAFSYAPEDVSITNEGLLSSTSSSFSGWDVYDPIKEFKRMNLPNNWRISNINKNYEFVPTYPEIIAVPSKISDTVLRHIGSFRSKGRIPALSYLHRTNNCSITRCSQPMVGLKQNRNIQDEKLVENIFSASQKVPKNNSHNFIIDARPLANAMGQMALGAGTENTDYYRGCKLFYSGIDNIHVVRDAQNKLIEALQTIVDGPVSKAQLDKSGWLKHIRHILTATLQIVQGVHLNDSSVLVHCSDGWDRTAQLSSLAQICLDPYFRTIEGFEVLIEKEWLSFGFKFSDRCGHLSRPTGGQSGENTASHPSFLSQLETGGNKVGKFFSLGLKSFMSQLNSSASDPELNLSVSSHKSASEFNQNKKKLETLEFTRQNSLTPKEISPIFTQFLDCLYQLFIQFPQEFEFNEQFLIDLNDNLYSGKFGTFLFNSEKERMQFTLGENNLKIQNLTKSFWEYVHVNKKNYLNQIFILEQEMKLKNFKGKNKETNSYLELNSDALNSEIGKAGSIDKIYNVLFPTTDNLKYWSGLFFRLDFNLDKCESDEDLTDFCKTDIIKNSTVSNKEKNLKLLIDENENEEMQKSLALGLKDQFGFVASGVLKGLNGLVTAMEYNLDDEDYQTSDPSKDLSTEFISDEVIGEETIIKKLEMFDLNSLIEDEYSSPASQFNSTSLKISANERMDSSKICASSISDPLHDTDDRFKLIDSTDALNELDEIQKKLQKKNEVNSLNDENNLIDAFPSPLNHYTLCDEDIMRQNSELQEKNNKGEINTRIEVNLINDNPWNTVNVGDTLNNSNLFKFLTKTLSVIEKHVVESHEDCRDFDEILMETPKLLLDLFSSNVKNRQFVTLDKKSVNLPTLPTEIITKIIKFAIADGNQNYLLEFALVNKRWSNLSRELLFHLIIIDNENIIPLIIGLESNNNYKKYNTNWFFPNTKKICLSDSLNYTSWLPFCELTAHLATSSSFFSNITSFESYISLPISSILTVTYNCSNLNSLLLNFIDFSEFNARDLNVKNLTVFKNLKNFRFYDVIGDALKFFNLAALENLEELNITLTSMKMAKIFSKYMEKMKVLKIVFTHEETSESYFLEILSFYEKILNIEELSLSGRFQERLIINCLIKRNLKHLKKILIWKKIKFKENFNLILRNFKNLAYIQADFDEELDDFILEEFCYSLNLIEFRGKFHSSNNLTSAAVNTLCLTLSNLKVFLGTKFNPEIASVFKKFKVLS</sequence>
<comment type="caution">
    <text evidence="4">The sequence shown here is derived from an EMBL/GenBank/DDBJ whole genome shotgun (WGS) entry which is preliminary data.</text>
</comment>
<reference evidence="4" key="1">
    <citation type="submission" date="2020-05" db="EMBL/GenBank/DDBJ databases">
        <title>Phylogenomic resolution of chytrid fungi.</title>
        <authorList>
            <person name="Stajich J.E."/>
            <person name="Amses K."/>
            <person name="Simmons R."/>
            <person name="Seto K."/>
            <person name="Myers J."/>
            <person name="Bonds A."/>
            <person name="Quandt C.A."/>
            <person name="Barry K."/>
            <person name="Liu P."/>
            <person name="Grigoriev I."/>
            <person name="Longcore J.E."/>
            <person name="James T.Y."/>
        </authorList>
    </citation>
    <scope>NUCLEOTIDE SEQUENCE</scope>
    <source>
        <strain evidence="4">JEL0476</strain>
    </source>
</reference>
<dbReference type="InterPro" id="IPR030564">
    <property type="entry name" value="Myotubularin"/>
</dbReference>
<proteinExistence type="predicted"/>
<protein>
    <recommendedName>
        <fullName evidence="3">Myotubularin phosphatase domain-containing protein</fullName>
    </recommendedName>
</protein>